<reference evidence="1 2" key="1">
    <citation type="journal article" date="2003" name="PLoS Biol.">
        <title>The genome sequence of Caenorhabditis briggsae: a platform for comparative genomics.</title>
        <authorList>
            <person name="Stein L.D."/>
            <person name="Bao Z."/>
            <person name="Blasiar D."/>
            <person name="Blumenthal T."/>
            <person name="Brent M.R."/>
            <person name="Chen N."/>
            <person name="Chinwalla A."/>
            <person name="Clarke L."/>
            <person name="Clee C."/>
            <person name="Coghlan A."/>
            <person name="Coulson A."/>
            <person name="D'Eustachio P."/>
            <person name="Fitch D.H."/>
            <person name="Fulton L.A."/>
            <person name="Fulton R.E."/>
            <person name="Griffiths-Jones S."/>
            <person name="Harris T.W."/>
            <person name="Hillier L.W."/>
            <person name="Kamath R."/>
            <person name="Kuwabara P.E."/>
            <person name="Mardis E.R."/>
            <person name="Marra M.A."/>
            <person name="Miner T.L."/>
            <person name="Minx P."/>
            <person name="Mullikin J.C."/>
            <person name="Plumb R.W."/>
            <person name="Rogers J."/>
            <person name="Schein J.E."/>
            <person name="Sohrmann M."/>
            <person name="Spieth J."/>
            <person name="Stajich J.E."/>
            <person name="Wei C."/>
            <person name="Willey D."/>
            <person name="Wilson R.K."/>
            <person name="Durbin R."/>
            <person name="Waterston R.H."/>
        </authorList>
    </citation>
    <scope>NUCLEOTIDE SEQUENCE [LARGE SCALE GENOMIC DNA]</scope>
    <source>
        <strain evidence="1 2">AF16</strain>
    </source>
</reference>
<accession>B6IEC3</accession>
<evidence type="ECO:0000313" key="1">
    <source>
        <dbReference type="EMBL" id="CAS01187.1"/>
    </source>
</evidence>
<dbReference type="AlphaFoldDB" id="B6IEC3"/>
<dbReference type="CTD" id="68918219"/>
<protein>
    <submittedName>
        <fullName evidence="1">Protein CBG26748</fullName>
    </submittedName>
</protein>
<gene>
    <name evidence="1" type="ORF">CBG26748</name>
    <name evidence="1" type="ORF">CBG_26748</name>
</gene>
<dbReference type="KEGG" id="cbr:CBG_26748"/>
<proteinExistence type="predicted"/>
<organism evidence="1 2">
    <name type="scientific">Caenorhabditis briggsae</name>
    <dbReference type="NCBI Taxonomy" id="6238"/>
    <lineage>
        <taxon>Eukaryota</taxon>
        <taxon>Metazoa</taxon>
        <taxon>Ecdysozoa</taxon>
        <taxon>Nematoda</taxon>
        <taxon>Chromadorea</taxon>
        <taxon>Rhabditida</taxon>
        <taxon>Rhabditina</taxon>
        <taxon>Rhabditomorpha</taxon>
        <taxon>Rhabditoidea</taxon>
        <taxon>Rhabditidae</taxon>
        <taxon>Peloderinae</taxon>
        <taxon>Caenorhabditis</taxon>
    </lineage>
</organism>
<reference evidence="1 2" key="2">
    <citation type="journal article" date="2011" name="PLoS Genet.">
        <title>Caenorhabditis briggsae recombinant inbred line genotypes reveal inter-strain incompatibility and the evolution of recombination.</title>
        <authorList>
            <person name="Ross J.A."/>
            <person name="Koboldt D.C."/>
            <person name="Staisch J.E."/>
            <person name="Chamberlin H.M."/>
            <person name="Gupta B.P."/>
            <person name="Miller R.D."/>
            <person name="Baird S.E."/>
            <person name="Haag E.S."/>
        </authorList>
    </citation>
    <scope>NUCLEOTIDE SEQUENCE [LARGE SCALE GENOMIC DNA]</scope>
    <source>
        <strain evidence="1 2">AF16</strain>
    </source>
</reference>
<sequence>MIFRHLKNSRNALKFENKNLEGNNEISKKIGKNTENATWKNFVSKYPKNFEIKILWYIRKTHN</sequence>
<keyword evidence="2" id="KW-1185">Reference proteome</keyword>
<dbReference type="RefSeq" id="XP_045100744.1">
    <property type="nucleotide sequence ID" value="XM_045244972.1"/>
</dbReference>
<name>B6IEC3_CAEBR</name>
<evidence type="ECO:0000313" key="2">
    <source>
        <dbReference type="Proteomes" id="UP000008549"/>
    </source>
</evidence>
<dbReference type="GeneID" id="68918219"/>
<dbReference type="Proteomes" id="UP000008549">
    <property type="component" value="Unassembled WGS sequence"/>
</dbReference>
<dbReference type="EMBL" id="HE601487">
    <property type="protein sequence ID" value="CAS01187.1"/>
    <property type="molecule type" value="Genomic_DNA"/>
</dbReference>
<dbReference type="HOGENOM" id="CLU_2887850_0_0_1"/>
<dbReference type="InParanoid" id="B6IEC3"/>